<protein>
    <recommendedName>
        <fullName evidence="3">Tail specific protease domain-containing protein</fullName>
    </recommendedName>
</protein>
<evidence type="ECO:0000313" key="2">
    <source>
        <dbReference type="Proteomes" id="UP000274822"/>
    </source>
</evidence>
<keyword evidence="2" id="KW-1185">Reference proteome</keyword>
<comment type="caution">
    <text evidence="1">The sequence shown here is derived from an EMBL/GenBank/DDBJ whole genome shotgun (WGS) entry which is preliminary data.</text>
</comment>
<dbReference type="EMBL" id="RBNJ01003344">
    <property type="protein sequence ID" value="RUS31032.1"/>
    <property type="molecule type" value="Genomic_DNA"/>
</dbReference>
<accession>A0A433QMM1</accession>
<reference evidence="1 2" key="1">
    <citation type="journal article" date="2018" name="New Phytol.">
        <title>Phylogenomics of Endogonaceae and evolution of mycorrhizas within Mucoromycota.</title>
        <authorList>
            <person name="Chang Y."/>
            <person name="Desiro A."/>
            <person name="Na H."/>
            <person name="Sandor L."/>
            <person name="Lipzen A."/>
            <person name="Clum A."/>
            <person name="Barry K."/>
            <person name="Grigoriev I.V."/>
            <person name="Martin F.M."/>
            <person name="Stajich J.E."/>
            <person name="Smith M.E."/>
            <person name="Bonito G."/>
            <person name="Spatafora J.W."/>
        </authorList>
    </citation>
    <scope>NUCLEOTIDE SEQUENCE [LARGE SCALE GENOMIC DNA]</scope>
    <source>
        <strain evidence="1 2">AD002</strain>
    </source>
</reference>
<dbReference type="SUPFAM" id="SSF52096">
    <property type="entry name" value="ClpP/crotonase"/>
    <property type="match status" value="1"/>
</dbReference>
<evidence type="ECO:0000313" key="1">
    <source>
        <dbReference type="EMBL" id="RUS31032.1"/>
    </source>
</evidence>
<organism evidence="1 2">
    <name type="scientific">Jimgerdemannia flammicorona</name>
    <dbReference type="NCBI Taxonomy" id="994334"/>
    <lineage>
        <taxon>Eukaryota</taxon>
        <taxon>Fungi</taxon>
        <taxon>Fungi incertae sedis</taxon>
        <taxon>Mucoromycota</taxon>
        <taxon>Mucoromycotina</taxon>
        <taxon>Endogonomycetes</taxon>
        <taxon>Endogonales</taxon>
        <taxon>Endogonaceae</taxon>
        <taxon>Jimgerdemannia</taxon>
    </lineage>
</organism>
<dbReference type="Proteomes" id="UP000274822">
    <property type="component" value="Unassembled WGS sequence"/>
</dbReference>
<gene>
    <name evidence="1" type="ORF">BC938DRAFT_478581</name>
</gene>
<evidence type="ECO:0008006" key="3">
    <source>
        <dbReference type="Google" id="ProtNLM"/>
    </source>
</evidence>
<dbReference type="AlphaFoldDB" id="A0A433QMM1"/>
<proteinExistence type="predicted"/>
<sequence>MGLLLRVQRHRRSSAEIALKPQKRRSYQRIGSSQKQGIQLRFRFPERYPKHCVLFVRLSFKLRAIEKGGKYKDLNVRFNAALMNNYRYVNGAFEENYGTWQVRRQLPTKALTKYKLQCPNKKAQTLMLPWIVFAPESNYNDSASYFARECATRAPASSLDQFPETLGIPTQDSRSLLGEAGPAHVPHRHNFNSHYTSITSDEMFLFGYLSKGKGVAHKTGIIHIDTFAPENITLSALTLYEGLSKFKKLGIEKIILDVQNNGGELFKFISSCAK</sequence>
<name>A0A433QMM1_9FUNG</name>
<dbReference type="InterPro" id="IPR029045">
    <property type="entry name" value="ClpP/crotonase-like_dom_sf"/>
</dbReference>